<keyword evidence="1" id="KW-0677">Repeat</keyword>
<dbReference type="InterPro" id="IPR051012">
    <property type="entry name" value="CellSynth/LPSAsmb/PSIAsmb"/>
</dbReference>
<keyword evidence="5" id="KW-1133">Transmembrane helix</keyword>
<dbReference type="Pfam" id="PF23914">
    <property type="entry name" value="TPR_CcmH_CycH"/>
    <property type="match status" value="1"/>
</dbReference>
<protein>
    <submittedName>
        <fullName evidence="7">Tetratricopeptide repeat protein</fullName>
    </submittedName>
</protein>
<feature type="transmembrane region" description="Helical" evidence="5">
    <location>
        <begin position="115"/>
        <end position="134"/>
    </location>
</feature>
<evidence type="ECO:0000256" key="1">
    <source>
        <dbReference type="ARBA" id="ARBA00022737"/>
    </source>
</evidence>
<evidence type="ECO:0000259" key="6">
    <source>
        <dbReference type="Pfam" id="PF23914"/>
    </source>
</evidence>
<dbReference type="PANTHER" id="PTHR45586">
    <property type="entry name" value="TPR REPEAT-CONTAINING PROTEIN PA4667"/>
    <property type="match status" value="1"/>
</dbReference>
<dbReference type="Proteomes" id="UP000317366">
    <property type="component" value="Unassembled WGS sequence"/>
</dbReference>
<keyword evidence="5" id="KW-0472">Membrane</keyword>
<feature type="domain" description="Cytochrome c-type biogenesis protein H TPR" evidence="6">
    <location>
        <begin position="178"/>
        <end position="286"/>
    </location>
</feature>
<proteinExistence type="predicted"/>
<reference evidence="7 8" key="1">
    <citation type="journal article" date="2019" name="Nat. Microbiol.">
        <title>Mediterranean grassland soil C-N compound turnover is dependent on rainfall and depth, and is mediated by genomically divergent microorganisms.</title>
        <authorList>
            <person name="Diamond S."/>
            <person name="Andeer P.F."/>
            <person name="Li Z."/>
            <person name="Crits-Christoph A."/>
            <person name="Burstein D."/>
            <person name="Anantharaman K."/>
            <person name="Lane K.R."/>
            <person name="Thomas B.C."/>
            <person name="Pan C."/>
            <person name="Northen T.R."/>
            <person name="Banfield J.F."/>
        </authorList>
    </citation>
    <scope>NUCLEOTIDE SEQUENCE [LARGE SCALE GENOMIC DNA]</scope>
    <source>
        <strain evidence="7">WS_7</strain>
    </source>
</reference>
<accession>A0A538TSF9</accession>
<feature type="compositionally biased region" description="Low complexity" evidence="4">
    <location>
        <begin position="80"/>
        <end position="90"/>
    </location>
</feature>
<evidence type="ECO:0000256" key="3">
    <source>
        <dbReference type="PROSITE-ProRule" id="PRU00339"/>
    </source>
</evidence>
<dbReference type="SUPFAM" id="SSF48452">
    <property type="entry name" value="TPR-like"/>
    <property type="match status" value="1"/>
</dbReference>
<organism evidence="7 8">
    <name type="scientific">Eiseniibacteriota bacterium</name>
    <dbReference type="NCBI Taxonomy" id="2212470"/>
    <lineage>
        <taxon>Bacteria</taxon>
        <taxon>Candidatus Eiseniibacteriota</taxon>
    </lineage>
</organism>
<dbReference type="InterPro" id="IPR056413">
    <property type="entry name" value="TPR_CcmH_CycH"/>
</dbReference>
<dbReference type="PROSITE" id="PS50293">
    <property type="entry name" value="TPR_REGION"/>
    <property type="match status" value="1"/>
</dbReference>
<dbReference type="Gene3D" id="1.25.40.10">
    <property type="entry name" value="Tetratricopeptide repeat domain"/>
    <property type="match status" value="1"/>
</dbReference>
<keyword evidence="5" id="KW-0812">Transmembrane</keyword>
<dbReference type="SMART" id="SM00028">
    <property type="entry name" value="TPR"/>
    <property type="match status" value="3"/>
</dbReference>
<dbReference type="EMBL" id="VBOX01000007">
    <property type="protein sequence ID" value="TMQ66560.1"/>
    <property type="molecule type" value="Genomic_DNA"/>
</dbReference>
<feature type="region of interest" description="Disordered" evidence="4">
    <location>
        <begin position="80"/>
        <end position="109"/>
    </location>
</feature>
<evidence type="ECO:0000256" key="2">
    <source>
        <dbReference type="ARBA" id="ARBA00022803"/>
    </source>
</evidence>
<dbReference type="AlphaFoldDB" id="A0A538TSF9"/>
<evidence type="ECO:0000313" key="8">
    <source>
        <dbReference type="Proteomes" id="UP000317366"/>
    </source>
</evidence>
<dbReference type="PROSITE" id="PS50005">
    <property type="entry name" value="TPR"/>
    <property type="match status" value="2"/>
</dbReference>
<dbReference type="InterPro" id="IPR011990">
    <property type="entry name" value="TPR-like_helical_dom_sf"/>
</dbReference>
<dbReference type="PANTHER" id="PTHR45586:SF1">
    <property type="entry name" value="LIPOPOLYSACCHARIDE ASSEMBLY PROTEIN B"/>
    <property type="match status" value="1"/>
</dbReference>
<comment type="caution">
    <text evidence="7">The sequence shown here is derived from an EMBL/GenBank/DDBJ whole genome shotgun (WGS) entry which is preliminary data.</text>
</comment>
<gene>
    <name evidence="7" type="ORF">E6K77_01135</name>
</gene>
<evidence type="ECO:0000313" key="7">
    <source>
        <dbReference type="EMBL" id="TMQ66560.1"/>
    </source>
</evidence>
<dbReference type="InterPro" id="IPR019734">
    <property type="entry name" value="TPR_rpt"/>
</dbReference>
<evidence type="ECO:0000256" key="4">
    <source>
        <dbReference type="SAM" id="MobiDB-lite"/>
    </source>
</evidence>
<sequence length="305" mass="31931">MERAPAASRATSTESPTARTFARLLDLDLSFGPSEAGSMSIPSQTRALEPNICACPRCGESLPATLDCCDACGAPLDPRGAGASSAAAASPQVRARGHAPARSGPRPRSQGVPGIAWLFLVVGLAVGGMVGFALHSAIGPRGEAGMPAGPADIMAGTPQGAPPRMPAQIMQQVQSYKAALAKNPDDLDANIGLGNLEFDSGQWENAIKYYSRALAIDPKNPDVRVDRAIAYHSSGQNDLAKTELLHVTKEDPRHKNAWLNLGVVARETGDRAGAARAWERFLELDPNGEHSATVRQELASLKSAG</sequence>
<name>A0A538TSF9_UNCEI</name>
<evidence type="ECO:0000256" key="5">
    <source>
        <dbReference type="SAM" id="Phobius"/>
    </source>
</evidence>
<keyword evidence="2 3" id="KW-0802">TPR repeat</keyword>
<feature type="repeat" description="TPR" evidence="3">
    <location>
        <begin position="187"/>
        <end position="220"/>
    </location>
</feature>
<feature type="repeat" description="TPR" evidence="3">
    <location>
        <begin position="255"/>
        <end position="288"/>
    </location>
</feature>